<gene>
    <name evidence="5" type="ORF">Bfra_007373</name>
</gene>
<comment type="caution">
    <text evidence="5">The sequence shown here is derived from an EMBL/GenBank/DDBJ whole genome shotgun (WGS) entry which is preliminary data.</text>
</comment>
<dbReference type="Gene3D" id="3.40.50.1820">
    <property type="entry name" value="alpha/beta hydrolase"/>
    <property type="match status" value="1"/>
</dbReference>
<dbReference type="SUPFAM" id="SSF53474">
    <property type="entry name" value="alpha/beta-Hydrolases"/>
    <property type="match status" value="1"/>
</dbReference>
<protein>
    <submittedName>
        <fullName evidence="5">Putative acyl-protein thioesterase protein</fullName>
    </submittedName>
</protein>
<evidence type="ECO:0000256" key="2">
    <source>
        <dbReference type="SAM" id="MobiDB-lite"/>
    </source>
</evidence>
<feature type="signal peptide" evidence="3">
    <location>
        <begin position="1"/>
        <end position="21"/>
    </location>
</feature>
<keyword evidence="6" id="KW-1185">Reference proteome</keyword>
<evidence type="ECO:0000256" key="3">
    <source>
        <dbReference type="SAM" id="SignalP"/>
    </source>
</evidence>
<feature type="chain" id="PRO_5034003458" evidence="3">
    <location>
        <begin position="22"/>
        <end position="489"/>
    </location>
</feature>
<sequence>MGMIKNRFLLILLLGLTSILSYYPFHSEQHVLTLMADAHKIPSPPTVQAETRPPPFIVESPKPNQNTLVLLHGTSSWGVPFAQELMALVHFDVLLPYTKLTFPSGILRKTTVFGGNLTNAWFDIADFSDRTIGEEQQKEGLRESVEYLGNLIEAVVDNGSHYEDRKVFVGGLSQGCAMSVVLLLSGELDRLEVSQKIGGFVGFSGWLPFAKQIAEVAAAGKDWRQRRVLVQSWLRRELGLSSFRPRDDMTLSTEGDTRILLAHGTNDTKVKLEWGEDMRRVLESVGYSVEWKLYEGLGHVIIPEELTYMASFIRNITSNSIPQEQFTPFSDISIAMSGTSKKNTSVPIHWKLLEHKLIWDIEERAKEILDTIGESEADFLLYISQLALLRLQLGNSIREIGPRLSEPEEDNISQQIDKYKDEPKVERLRKLIDGHKRTPILEDKPAKKLDKKTVNNVINVHNAVDHLKARKEDKSGKQDTAGKESKRHR</sequence>
<keyword evidence="3" id="KW-0732">Signal</keyword>
<organism evidence="5 6">
    <name type="scientific">Botrytis fragariae</name>
    <dbReference type="NCBI Taxonomy" id="1964551"/>
    <lineage>
        <taxon>Eukaryota</taxon>
        <taxon>Fungi</taxon>
        <taxon>Dikarya</taxon>
        <taxon>Ascomycota</taxon>
        <taxon>Pezizomycotina</taxon>
        <taxon>Leotiomycetes</taxon>
        <taxon>Helotiales</taxon>
        <taxon>Sclerotiniaceae</taxon>
        <taxon>Botrytis</taxon>
    </lineage>
</organism>
<dbReference type="GeneID" id="59261438"/>
<evidence type="ECO:0000256" key="1">
    <source>
        <dbReference type="ARBA" id="ARBA00006499"/>
    </source>
</evidence>
<dbReference type="InterPro" id="IPR003140">
    <property type="entry name" value="PLipase/COase/thioEstase"/>
</dbReference>
<dbReference type="AlphaFoldDB" id="A0A8H6AIE1"/>
<dbReference type="InterPro" id="IPR029058">
    <property type="entry name" value="AB_hydrolase_fold"/>
</dbReference>
<dbReference type="RefSeq" id="XP_037187126.1">
    <property type="nucleotide sequence ID" value="XM_037337746.1"/>
</dbReference>
<dbReference type="GO" id="GO:0008474">
    <property type="term" value="F:palmitoyl-(protein) hydrolase activity"/>
    <property type="evidence" value="ECO:0007669"/>
    <property type="project" value="TreeGrafter"/>
</dbReference>
<feature type="domain" description="Phospholipase/carboxylesterase/thioesterase" evidence="4">
    <location>
        <begin position="254"/>
        <end position="315"/>
    </location>
</feature>
<proteinExistence type="inferred from homology"/>
<evidence type="ECO:0000313" key="6">
    <source>
        <dbReference type="Proteomes" id="UP000531561"/>
    </source>
</evidence>
<dbReference type="GO" id="GO:0052689">
    <property type="term" value="F:carboxylic ester hydrolase activity"/>
    <property type="evidence" value="ECO:0007669"/>
    <property type="project" value="TreeGrafter"/>
</dbReference>
<dbReference type="Pfam" id="PF02230">
    <property type="entry name" value="Abhydrolase_2"/>
    <property type="match status" value="2"/>
</dbReference>
<dbReference type="PANTHER" id="PTHR10655">
    <property type="entry name" value="LYSOPHOSPHOLIPASE-RELATED"/>
    <property type="match status" value="1"/>
</dbReference>
<dbReference type="GO" id="GO:0005737">
    <property type="term" value="C:cytoplasm"/>
    <property type="evidence" value="ECO:0007669"/>
    <property type="project" value="TreeGrafter"/>
</dbReference>
<feature type="domain" description="Phospholipase/carboxylesterase/thioesterase" evidence="4">
    <location>
        <begin position="55"/>
        <end position="215"/>
    </location>
</feature>
<dbReference type="OrthoDB" id="2418081at2759"/>
<dbReference type="InterPro" id="IPR050565">
    <property type="entry name" value="LYPA1-2/EST-like"/>
</dbReference>
<accession>A0A8H6AIE1</accession>
<feature type="region of interest" description="Disordered" evidence="2">
    <location>
        <begin position="466"/>
        <end position="489"/>
    </location>
</feature>
<dbReference type="PANTHER" id="PTHR10655:SF63">
    <property type="entry name" value="PHOSPHOLIPASE_CARBOXYLESTERASE_THIOESTERASE DOMAIN-CONTAINING PROTEIN"/>
    <property type="match status" value="1"/>
</dbReference>
<name>A0A8H6AIE1_9HELO</name>
<reference evidence="5 6" key="1">
    <citation type="journal article" date="2020" name="Phytopathology">
        <title>A high-quality genome resource of Botrytis fragariae, a new and rapidly spreading fungal pathogen causing strawberry gray mold in the U.S.A.</title>
        <authorList>
            <person name="Wu Y."/>
            <person name="Saski C.A."/>
            <person name="Schnabel G."/>
            <person name="Xiao S."/>
            <person name="Hu M."/>
        </authorList>
    </citation>
    <scope>NUCLEOTIDE SEQUENCE [LARGE SCALE GENOMIC DNA]</scope>
    <source>
        <strain evidence="5 6">BVB16</strain>
    </source>
</reference>
<comment type="similarity">
    <text evidence="1">Belongs to the AB hydrolase superfamily. AB hydrolase 2 family.</text>
</comment>
<evidence type="ECO:0000259" key="4">
    <source>
        <dbReference type="Pfam" id="PF02230"/>
    </source>
</evidence>
<dbReference type="EMBL" id="JABFCT010000026">
    <property type="protein sequence ID" value="KAF5868177.1"/>
    <property type="molecule type" value="Genomic_DNA"/>
</dbReference>
<evidence type="ECO:0000313" key="5">
    <source>
        <dbReference type="EMBL" id="KAF5868177.1"/>
    </source>
</evidence>
<dbReference type="Proteomes" id="UP000531561">
    <property type="component" value="Unassembled WGS sequence"/>
</dbReference>